<keyword evidence="10" id="KW-0408">Iron</keyword>
<comment type="similarity">
    <text evidence="4">In the C-terminal section; belongs to the MoaC family.</text>
</comment>
<dbReference type="CDD" id="cd01420">
    <property type="entry name" value="MoaC_PE"/>
    <property type="match status" value="1"/>
</dbReference>
<evidence type="ECO:0000256" key="1">
    <source>
        <dbReference type="ARBA" id="ARBA00001637"/>
    </source>
</evidence>
<feature type="region of interest" description="Disordered" evidence="16">
    <location>
        <begin position="98"/>
        <end position="170"/>
    </location>
</feature>
<dbReference type="InterPro" id="IPR036397">
    <property type="entry name" value="RNaseH_sf"/>
</dbReference>
<evidence type="ECO:0000256" key="13">
    <source>
        <dbReference type="ARBA" id="ARBA00023150"/>
    </source>
</evidence>
<dbReference type="InterPro" id="IPR002820">
    <property type="entry name" value="Mopterin_CF_biosynth-C_dom"/>
</dbReference>
<dbReference type="InterPro" id="IPR006638">
    <property type="entry name" value="Elp3/MiaA/NifB-like_rSAM"/>
</dbReference>
<dbReference type="PROSITE" id="PS01305">
    <property type="entry name" value="MOAA_NIFB_PQQE"/>
    <property type="match status" value="1"/>
</dbReference>
<dbReference type="Gene3D" id="3.30.420.10">
    <property type="entry name" value="Ribonuclease H-like superfamily/Ribonuclease H"/>
    <property type="match status" value="1"/>
</dbReference>
<keyword evidence="6" id="KW-0004">4Fe-4S</keyword>
<dbReference type="GO" id="GO:0006777">
    <property type="term" value="P:Mo-molybdopterin cofactor biosynthetic process"/>
    <property type="evidence" value="ECO:0007669"/>
    <property type="project" value="UniProtKB-KW"/>
</dbReference>
<dbReference type="Pfam" id="PF04055">
    <property type="entry name" value="Radical_SAM"/>
    <property type="match status" value="1"/>
</dbReference>
<keyword evidence="8" id="KW-0479">Metal-binding</keyword>
<dbReference type="Pfam" id="PF01967">
    <property type="entry name" value="MoaC"/>
    <property type="match status" value="1"/>
</dbReference>
<dbReference type="SFLD" id="SFLDG01067">
    <property type="entry name" value="SPASM/twitch_domain_containing"/>
    <property type="match status" value="1"/>
</dbReference>
<dbReference type="SFLD" id="SFLDS00029">
    <property type="entry name" value="Radical_SAM"/>
    <property type="match status" value="1"/>
</dbReference>
<dbReference type="InterPro" id="IPR058240">
    <property type="entry name" value="rSAM_sf"/>
</dbReference>
<evidence type="ECO:0000256" key="12">
    <source>
        <dbReference type="ARBA" id="ARBA00023134"/>
    </source>
</evidence>
<dbReference type="GO" id="GO:0005525">
    <property type="term" value="F:GTP binding"/>
    <property type="evidence" value="ECO:0007669"/>
    <property type="project" value="UniProtKB-KW"/>
</dbReference>
<reference evidence="19" key="1">
    <citation type="submission" date="2022-11" db="UniProtKB">
        <authorList>
            <consortium name="WormBaseParasite"/>
        </authorList>
    </citation>
    <scope>IDENTIFICATION</scope>
</reference>
<comment type="pathway">
    <text evidence="3">Cofactor biosynthesis; molybdopterin biosynthesis.</text>
</comment>
<keyword evidence="12" id="KW-0342">GTP-binding</keyword>
<dbReference type="InterPro" id="IPR000385">
    <property type="entry name" value="MoaA_NifB_PqqE_Fe-S-bd_CS"/>
</dbReference>
<evidence type="ECO:0000313" key="18">
    <source>
        <dbReference type="Proteomes" id="UP000887561"/>
    </source>
</evidence>
<evidence type="ECO:0000256" key="5">
    <source>
        <dbReference type="ARBA" id="ARBA00009862"/>
    </source>
</evidence>
<sequence>METTKTLIFMDLESTGLFDDSYSDPLINPGPPKDLTRRLENIIRSEASQQLNKELNIRNNQLVDFFIPVITNIQTRQINPKLNSTEWANYELLRMNKPNGEEEEENEEEEIDNNEGTTNNLENLIRAPPTEEQLQKTPDFNKKQNENKEIGRKGRNREGNWDFNSHQAKRETVGRGKRTLLVLQERFFVTGLFSSHRAQGDAEALLQCCLAYGDDFLSYMDKHQNSSLIDSFGRFHNYLRISIVEKCNLRCKYCMPEEGVKLTPSSDLLTKDEIIRLARLFAFEGVNKIRLTGGEPTIRKGELSKIDGIQEIGITTNGIVLNRMIKPLIDAGLTNLNVSLDSLSAQKYAEITRRDGFQKVWRGLILSEQLMPKGKVKINCVVIRGINEKEVISLVEIGRELSFNIRFIEFMPFAGNNYEMKKFVSYREMLENIGEYYGVENIERLTDGPNETSKSYQVKGFVGKFGFISSMSEHFCGGADNQKLLEMIGKAVQRKAARHAGLEKLIQMADTLPVNLPRFYSTYKKDEENILFTHIDEKSGDAIMVDVGSKPPSFERIAIARAIINFPFGILDNLLENKNKKGDIFAVSRIAGILAAKQTFQLIPLCHQIPLTSIRIYFKIDRSNNKIIVLSRAKAVEAKTGVEMEAMVGCSLAALTIYDMTKSASLGIKIESIELLGKKGGKRDFGQTEIEENEEGEFI</sequence>
<evidence type="ECO:0000256" key="3">
    <source>
        <dbReference type="ARBA" id="ARBA00005046"/>
    </source>
</evidence>
<dbReference type="GO" id="GO:0061798">
    <property type="term" value="F:GTP 3',8'-cyclase activity"/>
    <property type="evidence" value="ECO:0007669"/>
    <property type="project" value="UniProtKB-EC"/>
</dbReference>
<evidence type="ECO:0000256" key="2">
    <source>
        <dbReference type="ARBA" id="ARBA00001966"/>
    </source>
</evidence>
<dbReference type="WBParaSite" id="scaffold137_cov184.g359">
    <property type="protein sequence ID" value="scaffold137_cov184.g359"/>
    <property type="gene ID" value="scaffold137_cov184.g359"/>
</dbReference>
<evidence type="ECO:0000256" key="9">
    <source>
        <dbReference type="ARBA" id="ARBA00022741"/>
    </source>
</evidence>
<keyword evidence="18" id="KW-1185">Reference proteome</keyword>
<dbReference type="SFLD" id="SFLDG01386">
    <property type="entry name" value="main_SPASM_domain-containing"/>
    <property type="match status" value="1"/>
</dbReference>
<protein>
    <submittedName>
        <fullName evidence="19">Radical SAM core domain-containing protein</fullName>
    </submittedName>
</protein>
<evidence type="ECO:0000256" key="11">
    <source>
        <dbReference type="ARBA" id="ARBA00023014"/>
    </source>
</evidence>
<comment type="similarity">
    <text evidence="5">In the N-terminal section; belongs to the radical SAM superfamily. MoaA family.</text>
</comment>
<keyword evidence="11" id="KW-0411">Iron-sulfur</keyword>
<evidence type="ECO:0000256" key="14">
    <source>
        <dbReference type="ARBA" id="ARBA00023239"/>
    </source>
</evidence>
<organism evidence="18 19">
    <name type="scientific">Meloidogyne javanica</name>
    <name type="common">Root-knot nematode worm</name>
    <dbReference type="NCBI Taxonomy" id="6303"/>
    <lineage>
        <taxon>Eukaryota</taxon>
        <taxon>Metazoa</taxon>
        <taxon>Ecdysozoa</taxon>
        <taxon>Nematoda</taxon>
        <taxon>Chromadorea</taxon>
        <taxon>Rhabditida</taxon>
        <taxon>Tylenchina</taxon>
        <taxon>Tylenchomorpha</taxon>
        <taxon>Tylenchoidea</taxon>
        <taxon>Meloidogynidae</taxon>
        <taxon>Meloidogyninae</taxon>
        <taxon>Meloidogyne</taxon>
        <taxon>Meloidogyne incognita group</taxon>
    </lineage>
</organism>
<comment type="cofactor">
    <cofactor evidence="2">
        <name>[4Fe-4S] cluster</name>
        <dbReference type="ChEBI" id="CHEBI:49883"/>
    </cofactor>
</comment>
<evidence type="ECO:0000256" key="16">
    <source>
        <dbReference type="SAM" id="MobiDB-lite"/>
    </source>
</evidence>
<dbReference type="AlphaFoldDB" id="A0A915LKU0"/>
<dbReference type="InterPro" id="IPR036522">
    <property type="entry name" value="MoaC_sf"/>
</dbReference>
<dbReference type="SUPFAM" id="SSF55040">
    <property type="entry name" value="Molybdenum cofactor biosynthesis protein C, MoaC"/>
    <property type="match status" value="1"/>
</dbReference>
<evidence type="ECO:0000256" key="6">
    <source>
        <dbReference type="ARBA" id="ARBA00022485"/>
    </source>
</evidence>
<dbReference type="GO" id="GO:0061799">
    <property type="term" value="F:cyclic pyranopterin monophosphate synthase activity"/>
    <property type="evidence" value="ECO:0007669"/>
    <property type="project" value="UniProtKB-EC"/>
</dbReference>
<name>A0A915LKU0_MELJA</name>
<comment type="catalytic activity">
    <reaction evidence="15">
        <text>GTP + AH2 + S-adenosyl-L-methionine = (8S)-3',8-cyclo-7,8-dihydroguanosine 5'-triphosphate + 5'-deoxyadenosine + L-methionine + A + H(+)</text>
        <dbReference type="Rhea" id="RHEA:49576"/>
        <dbReference type="ChEBI" id="CHEBI:13193"/>
        <dbReference type="ChEBI" id="CHEBI:15378"/>
        <dbReference type="ChEBI" id="CHEBI:17319"/>
        <dbReference type="ChEBI" id="CHEBI:17499"/>
        <dbReference type="ChEBI" id="CHEBI:37565"/>
        <dbReference type="ChEBI" id="CHEBI:57844"/>
        <dbReference type="ChEBI" id="CHEBI:59789"/>
        <dbReference type="ChEBI" id="CHEBI:131766"/>
        <dbReference type="EC" id="4.1.99.22"/>
    </reaction>
</comment>
<keyword evidence="7" id="KW-0949">S-adenosyl-L-methionine</keyword>
<evidence type="ECO:0000256" key="15">
    <source>
        <dbReference type="ARBA" id="ARBA00048697"/>
    </source>
</evidence>
<dbReference type="InterPro" id="IPR013785">
    <property type="entry name" value="Aldolase_TIM"/>
</dbReference>
<dbReference type="CDD" id="cd01335">
    <property type="entry name" value="Radical_SAM"/>
    <property type="match status" value="1"/>
</dbReference>
<accession>A0A915LKU0</accession>
<proteinExistence type="inferred from homology"/>
<evidence type="ECO:0000256" key="7">
    <source>
        <dbReference type="ARBA" id="ARBA00022691"/>
    </source>
</evidence>
<evidence type="ECO:0000259" key="17">
    <source>
        <dbReference type="PROSITE" id="PS51918"/>
    </source>
</evidence>
<dbReference type="InterPro" id="IPR050105">
    <property type="entry name" value="MoCo_biosynth_MoaA/MoaC"/>
</dbReference>
<dbReference type="GO" id="GO:0051539">
    <property type="term" value="F:4 iron, 4 sulfur cluster binding"/>
    <property type="evidence" value="ECO:0007669"/>
    <property type="project" value="UniProtKB-KW"/>
</dbReference>
<evidence type="ECO:0000256" key="8">
    <source>
        <dbReference type="ARBA" id="ARBA00022723"/>
    </source>
</evidence>
<dbReference type="SUPFAM" id="SSF102114">
    <property type="entry name" value="Radical SAM enzymes"/>
    <property type="match status" value="1"/>
</dbReference>
<dbReference type="Gene3D" id="3.30.70.640">
    <property type="entry name" value="Molybdopterin cofactor biosynthesis C (MoaC) domain"/>
    <property type="match status" value="1"/>
</dbReference>
<dbReference type="PANTHER" id="PTHR22960">
    <property type="entry name" value="MOLYBDOPTERIN COFACTOR SYNTHESIS PROTEIN A"/>
    <property type="match status" value="1"/>
</dbReference>
<dbReference type="Gene3D" id="3.20.20.70">
    <property type="entry name" value="Aldolase class I"/>
    <property type="match status" value="1"/>
</dbReference>
<dbReference type="GO" id="GO:0046872">
    <property type="term" value="F:metal ion binding"/>
    <property type="evidence" value="ECO:0007669"/>
    <property type="project" value="UniProtKB-KW"/>
</dbReference>
<dbReference type="InterPro" id="IPR010505">
    <property type="entry name" value="MoaA_twitch"/>
</dbReference>
<dbReference type="InterPro" id="IPR047594">
    <property type="entry name" value="MoaC_bact/euk"/>
</dbReference>
<keyword evidence="14" id="KW-0456">Lyase</keyword>
<evidence type="ECO:0000256" key="10">
    <source>
        <dbReference type="ARBA" id="ARBA00023004"/>
    </source>
</evidence>
<dbReference type="SMART" id="SM00729">
    <property type="entry name" value="Elp3"/>
    <property type="match status" value="1"/>
</dbReference>
<dbReference type="Pfam" id="PF06463">
    <property type="entry name" value="Mob_synth_C"/>
    <property type="match status" value="1"/>
</dbReference>
<dbReference type="Proteomes" id="UP000887561">
    <property type="component" value="Unplaced"/>
</dbReference>
<evidence type="ECO:0000313" key="19">
    <source>
        <dbReference type="WBParaSite" id="scaffold137_cov184.g359"/>
    </source>
</evidence>
<dbReference type="GO" id="GO:0003676">
    <property type="term" value="F:nucleic acid binding"/>
    <property type="evidence" value="ECO:0007669"/>
    <property type="project" value="InterPro"/>
</dbReference>
<feature type="compositionally biased region" description="Acidic residues" evidence="16">
    <location>
        <begin position="101"/>
        <end position="113"/>
    </location>
</feature>
<evidence type="ECO:0000256" key="4">
    <source>
        <dbReference type="ARBA" id="ARBA00008484"/>
    </source>
</evidence>
<comment type="catalytic activity">
    <reaction evidence="1">
        <text>(8S)-3',8-cyclo-7,8-dihydroguanosine 5'-triphosphate = cyclic pyranopterin phosphate + diphosphate</text>
        <dbReference type="Rhea" id="RHEA:49580"/>
        <dbReference type="ChEBI" id="CHEBI:33019"/>
        <dbReference type="ChEBI" id="CHEBI:59648"/>
        <dbReference type="ChEBI" id="CHEBI:131766"/>
        <dbReference type="EC" id="4.6.1.17"/>
    </reaction>
</comment>
<dbReference type="PANTHER" id="PTHR22960:SF0">
    <property type="entry name" value="MOLYBDENUM COFACTOR BIOSYNTHESIS PROTEIN 1"/>
    <property type="match status" value="1"/>
</dbReference>
<keyword evidence="13" id="KW-0501">Molybdenum cofactor biosynthesis</keyword>
<dbReference type="InterPro" id="IPR007197">
    <property type="entry name" value="rSAM"/>
</dbReference>
<dbReference type="PROSITE" id="PS51918">
    <property type="entry name" value="RADICAL_SAM"/>
    <property type="match status" value="1"/>
</dbReference>
<feature type="compositionally biased region" description="Basic and acidic residues" evidence="16">
    <location>
        <begin position="139"/>
        <end position="160"/>
    </location>
</feature>
<feature type="compositionally biased region" description="Low complexity" evidence="16">
    <location>
        <begin position="114"/>
        <end position="124"/>
    </location>
</feature>
<feature type="domain" description="Radical SAM core" evidence="17">
    <location>
        <begin position="231"/>
        <end position="450"/>
    </location>
</feature>
<keyword evidence="9" id="KW-0547">Nucleotide-binding</keyword>